<evidence type="ECO:0000256" key="3">
    <source>
        <dbReference type="ARBA" id="ARBA00022553"/>
    </source>
</evidence>
<sequence>MEFTHRRIVVIDDDSLDREQIVRLLGSDFQILSADSARQGLDHCQNQNPDCVLLDYRLPDADGIATLQKITPSGIPVIMLTGEGDEEVAATAIKTGAFDYFAKKRLDKVRLHSAIQRAIEHADLRRRLSRTRQELEDLVGMATSELKTPLEDIERTLRTALVDMADDGSVRSRSLVSRSADTANDLRMMVDQLLHQTQVDEDLETLDWVDMNDAVTVATERLVDSIQASGAKIRYGDLPMIWGDRSNLIQLIQNLLSNAIKFCEAETPLIDVRAESKSGQWLLTVSDNGIGIPIHESEDIFVPLKRLYSNDEYPGHGLGLAACRKITQQHGGRIWLQDSDSNGSMFCIALPDRSAEMPING</sequence>
<dbReference type="Pfam" id="PF00072">
    <property type="entry name" value="Response_reg"/>
    <property type="match status" value="1"/>
</dbReference>
<dbReference type="Gene3D" id="3.40.50.2300">
    <property type="match status" value="1"/>
</dbReference>
<comment type="caution">
    <text evidence="7">The sequence shown here is derived from an EMBL/GenBank/DDBJ whole genome shotgun (WGS) entry which is preliminary data.</text>
</comment>
<dbReference type="PANTHER" id="PTHR43547:SF2">
    <property type="entry name" value="HYBRID SIGNAL TRANSDUCTION HISTIDINE KINASE C"/>
    <property type="match status" value="1"/>
</dbReference>
<dbReference type="SUPFAM" id="SSF52172">
    <property type="entry name" value="CheY-like"/>
    <property type="match status" value="1"/>
</dbReference>
<dbReference type="InterPro" id="IPR003594">
    <property type="entry name" value="HATPase_dom"/>
</dbReference>
<evidence type="ECO:0000256" key="1">
    <source>
        <dbReference type="ARBA" id="ARBA00000085"/>
    </source>
</evidence>
<protein>
    <recommendedName>
        <fullName evidence="2">histidine kinase</fullName>
        <ecNumber evidence="2">2.7.13.3</ecNumber>
    </recommendedName>
</protein>
<reference evidence="7 8" key="1">
    <citation type="submission" date="2019-02" db="EMBL/GenBank/DDBJ databases">
        <title>Deep-cultivation of Planctomycetes and their phenomic and genomic characterization uncovers novel biology.</title>
        <authorList>
            <person name="Wiegand S."/>
            <person name="Jogler M."/>
            <person name="Boedeker C."/>
            <person name="Pinto D."/>
            <person name="Vollmers J."/>
            <person name="Rivas-Marin E."/>
            <person name="Kohn T."/>
            <person name="Peeters S.H."/>
            <person name="Heuer A."/>
            <person name="Rast P."/>
            <person name="Oberbeckmann S."/>
            <person name="Bunk B."/>
            <person name="Jeske O."/>
            <person name="Meyerdierks A."/>
            <person name="Storesund J.E."/>
            <person name="Kallscheuer N."/>
            <person name="Luecker S."/>
            <person name="Lage O.M."/>
            <person name="Pohl T."/>
            <person name="Merkel B.J."/>
            <person name="Hornburger P."/>
            <person name="Mueller R.-W."/>
            <person name="Bruemmer F."/>
            <person name="Labrenz M."/>
            <person name="Spormann A.M."/>
            <person name="Op Den Camp H."/>
            <person name="Overmann J."/>
            <person name="Amann R."/>
            <person name="Jetten M.S.M."/>
            <person name="Mascher T."/>
            <person name="Medema M.H."/>
            <person name="Devos D.P."/>
            <person name="Kaster A.-K."/>
            <person name="Ovreas L."/>
            <person name="Rohde M."/>
            <person name="Galperin M.Y."/>
            <person name="Jogler C."/>
        </authorList>
    </citation>
    <scope>NUCLEOTIDE SEQUENCE [LARGE SCALE GENOMIC DNA]</scope>
    <source>
        <strain evidence="7 8">Pan14r</strain>
    </source>
</reference>
<evidence type="ECO:0000313" key="7">
    <source>
        <dbReference type="EMBL" id="TWT70263.1"/>
    </source>
</evidence>
<dbReference type="InterPro" id="IPR011006">
    <property type="entry name" value="CheY-like_superfamily"/>
</dbReference>
<dbReference type="OrthoDB" id="9808408at2"/>
<dbReference type="PROSITE" id="PS50110">
    <property type="entry name" value="RESPONSE_REGULATORY"/>
    <property type="match status" value="1"/>
</dbReference>
<keyword evidence="3 4" id="KW-0597">Phosphoprotein</keyword>
<dbReference type="AlphaFoldDB" id="A0A5C5Y6A2"/>
<evidence type="ECO:0000256" key="2">
    <source>
        <dbReference type="ARBA" id="ARBA00012438"/>
    </source>
</evidence>
<feature type="domain" description="Response regulatory" evidence="6">
    <location>
        <begin position="7"/>
        <end position="118"/>
    </location>
</feature>
<evidence type="ECO:0000313" key="8">
    <source>
        <dbReference type="Proteomes" id="UP000317238"/>
    </source>
</evidence>
<dbReference type="EMBL" id="SJPL01000001">
    <property type="protein sequence ID" value="TWT70263.1"/>
    <property type="molecule type" value="Genomic_DNA"/>
</dbReference>
<dbReference type="PROSITE" id="PS50109">
    <property type="entry name" value="HIS_KIN"/>
    <property type="match status" value="1"/>
</dbReference>
<feature type="domain" description="Histidine kinase" evidence="5">
    <location>
        <begin position="141"/>
        <end position="354"/>
    </location>
</feature>
<dbReference type="InterPro" id="IPR005467">
    <property type="entry name" value="His_kinase_dom"/>
</dbReference>
<comment type="catalytic activity">
    <reaction evidence="1">
        <text>ATP + protein L-histidine = ADP + protein N-phospho-L-histidine.</text>
        <dbReference type="EC" id="2.7.13.3"/>
    </reaction>
</comment>
<dbReference type="SUPFAM" id="SSF55874">
    <property type="entry name" value="ATPase domain of HSP90 chaperone/DNA topoisomerase II/histidine kinase"/>
    <property type="match status" value="1"/>
</dbReference>
<dbReference type="EC" id="2.7.13.3" evidence="2"/>
<evidence type="ECO:0000259" key="6">
    <source>
        <dbReference type="PROSITE" id="PS50110"/>
    </source>
</evidence>
<dbReference type="Gene3D" id="3.30.565.10">
    <property type="entry name" value="Histidine kinase-like ATPase, C-terminal domain"/>
    <property type="match status" value="1"/>
</dbReference>
<dbReference type="PANTHER" id="PTHR43547">
    <property type="entry name" value="TWO-COMPONENT HISTIDINE KINASE"/>
    <property type="match status" value="1"/>
</dbReference>
<gene>
    <name evidence="7" type="primary">cph1_4</name>
    <name evidence="7" type="ORF">Pan14r_25680</name>
</gene>
<dbReference type="InterPro" id="IPR036890">
    <property type="entry name" value="HATPase_C_sf"/>
</dbReference>
<proteinExistence type="predicted"/>
<dbReference type="InterPro" id="IPR004358">
    <property type="entry name" value="Sig_transdc_His_kin-like_C"/>
</dbReference>
<dbReference type="Pfam" id="PF02518">
    <property type="entry name" value="HATPase_c"/>
    <property type="match status" value="1"/>
</dbReference>
<dbReference type="SMART" id="SM00387">
    <property type="entry name" value="HATPase_c"/>
    <property type="match status" value="1"/>
</dbReference>
<dbReference type="CDD" id="cd00156">
    <property type="entry name" value="REC"/>
    <property type="match status" value="1"/>
</dbReference>
<dbReference type="InterPro" id="IPR001789">
    <property type="entry name" value="Sig_transdc_resp-reg_receiver"/>
</dbReference>
<dbReference type="SMART" id="SM00448">
    <property type="entry name" value="REC"/>
    <property type="match status" value="1"/>
</dbReference>
<evidence type="ECO:0000256" key="4">
    <source>
        <dbReference type="PROSITE-ProRule" id="PRU00169"/>
    </source>
</evidence>
<keyword evidence="7" id="KW-0808">Transferase</keyword>
<dbReference type="RefSeq" id="WP_145301311.1">
    <property type="nucleotide sequence ID" value="NZ_CP036319.1"/>
</dbReference>
<accession>A0A5C5Y6A2</accession>
<name>A0A5C5Y6A2_9PLAN</name>
<feature type="modified residue" description="4-aspartylphosphate" evidence="4">
    <location>
        <position position="55"/>
    </location>
</feature>
<dbReference type="Proteomes" id="UP000317238">
    <property type="component" value="Unassembled WGS sequence"/>
</dbReference>
<organism evidence="7 8">
    <name type="scientific">Crateriforma conspicua</name>
    <dbReference type="NCBI Taxonomy" id="2527996"/>
    <lineage>
        <taxon>Bacteria</taxon>
        <taxon>Pseudomonadati</taxon>
        <taxon>Planctomycetota</taxon>
        <taxon>Planctomycetia</taxon>
        <taxon>Planctomycetales</taxon>
        <taxon>Planctomycetaceae</taxon>
        <taxon>Crateriforma</taxon>
    </lineage>
</organism>
<keyword evidence="8" id="KW-1185">Reference proteome</keyword>
<dbReference type="PRINTS" id="PR00344">
    <property type="entry name" value="BCTRLSENSOR"/>
</dbReference>
<evidence type="ECO:0000259" key="5">
    <source>
        <dbReference type="PROSITE" id="PS50109"/>
    </source>
</evidence>
<dbReference type="GO" id="GO:0000155">
    <property type="term" value="F:phosphorelay sensor kinase activity"/>
    <property type="evidence" value="ECO:0007669"/>
    <property type="project" value="TreeGrafter"/>
</dbReference>